<dbReference type="SUPFAM" id="SSF46955">
    <property type="entry name" value="Putative DNA-binding domain"/>
    <property type="match status" value="1"/>
</dbReference>
<reference evidence="2" key="1">
    <citation type="submission" date="2022-06" db="EMBL/GenBank/DDBJ databases">
        <title>Complete Genome Sequence of Deoxynivalenol-bioadsorption Ochrobactrum pseudintermedium ASAG-D25.</title>
        <authorList>
            <person name="Wang N."/>
        </authorList>
    </citation>
    <scope>NUCLEOTIDE SEQUENCE</scope>
    <source>
        <strain evidence="2">ASAG-D25</strain>
    </source>
</reference>
<name>A0ABY5UBS0_9HYPH</name>
<sequence>MNKRNLDPKFLASLDVMDAAEAAAYLRTSTSTLAKFRMYGGGPIHIKQSTRKTLYRKTDLDAWLSSRAAA</sequence>
<dbReference type="InterPro" id="IPR009061">
    <property type="entry name" value="DNA-bd_dom_put_sf"/>
</dbReference>
<keyword evidence="3" id="KW-1185">Reference proteome</keyword>
<accession>A0ABY5UBS0</accession>
<proteinExistence type="predicted"/>
<feature type="domain" description="Helix-turn-helix" evidence="1">
    <location>
        <begin position="17"/>
        <end position="67"/>
    </location>
</feature>
<evidence type="ECO:0000313" key="3">
    <source>
        <dbReference type="Proteomes" id="UP001058739"/>
    </source>
</evidence>
<dbReference type="RefSeq" id="WP_259697827.1">
    <property type="nucleotide sequence ID" value="NZ_CP099967.1"/>
</dbReference>
<dbReference type="InterPro" id="IPR041657">
    <property type="entry name" value="HTH_17"/>
</dbReference>
<protein>
    <submittedName>
        <fullName evidence="2">Helix-turn-helix domain-containing protein</fullName>
    </submittedName>
</protein>
<dbReference type="Proteomes" id="UP001058739">
    <property type="component" value="Chromosome 01"/>
</dbReference>
<gene>
    <name evidence="2" type="ORF">NIK97_06680</name>
</gene>
<dbReference type="EMBL" id="CP099967">
    <property type="protein sequence ID" value="UWL59235.1"/>
    <property type="molecule type" value="Genomic_DNA"/>
</dbReference>
<organism evidence="2 3">
    <name type="scientific">Brucella pseudintermedia</name>
    <dbReference type="NCBI Taxonomy" id="370111"/>
    <lineage>
        <taxon>Bacteria</taxon>
        <taxon>Pseudomonadati</taxon>
        <taxon>Pseudomonadota</taxon>
        <taxon>Alphaproteobacteria</taxon>
        <taxon>Hyphomicrobiales</taxon>
        <taxon>Brucellaceae</taxon>
        <taxon>Brucella/Ochrobactrum group</taxon>
        <taxon>Brucella</taxon>
    </lineage>
</organism>
<dbReference type="Pfam" id="PF12728">
    <property type="entry name" value="HTH_17"/>
    <property type="match status" value="1"/>
</dbReference>
<evidence type="ECO:0000259" key="1">
    <source>
        <dbReference type="Pfam" id="PF12728"/>
    </source>
</evidence>
<evidence type="ECO:0000313" key="2">
    <source>
        <dbReference type="EMBL" id="UWL59235.1"/>
    </source>
</evidence>